<dbReference type="OrthoDB" id="21502at2759"/>
<evidence type="ECO:0000313" key="1">
    <source>
        <dbReference type="EMBL" id="KAF1957036.1"/>
    </source>
</evidence>
<gene>
    <name evidence="1" type="ORF">CC80DRAFT_561506</name>
</gene>
<dbReference type="Proteomes" id="UP000800035">
    <property type="component" value="Unassembled WGS sequence"/>
</dbReference>
<evidence type="ECO:0000313" key="2">
    <source>
        <dbReference type="Proteomes" id="UP000800035"/>
    </source>
</evidence>
<dbReference type="Gene3D" id="3.30.559.10">
    <property type="entry name" value="Chloramphenicol acetyltransferase-like domain"/>
    <property type="match status" value="2"/>
</dbReference>
<dbReference type="AlphaFoldDB" id="A0A6A5U1Z9"/>
<evidence type="ECO:0008006" key="3">
    <source>
        <dbReference type="Google" id="ProtNLM"/>
    </source>
</evidence>
<dbReference type="InterPro" id="IPR023213">
    <property type="entry name" value="CAT-like_dom_sf"/>
</dbReference>
<protein>
    <recommendedName>
        <fullName evidence="3">LysR family regulatory protein</fullName>
    </recommendedName>
</protein>
<name>A0A6A5U1Z9_9PLEO</name>
<dbReference type="EMBL" id="ML976990">
    <property type="protein sequence ID" value="KAF1957036.1"/>
    <property type="molecule type" value="Genomic_DNA"/>
</dbReference>
<sequence>MFNLLSLKPTPLPTDGTKTADRVVPLHFFDDSPLWRSIILYSLFVFDDILEPEKLHSSLERLIRKEGWWKLGARLRQNKTGALEYHIPSIFTEERPALAYSRVVHNTTVAEHPLASRLPRASTKPAIVGNPDEFLDFIRPEGRPMKLGDYLNTDRPQLGLHIVSFRDATLVSLYWPHTLFDAMGKKALLDAWSLVLQGMEDEVAAPHGSDVDPLVTLGTNITEYHKLNTHRMGILGLIGYGLGQLGSFVRKKENRIVCVPFAFVQALRERVVADLASQEPTGAARIDEKGMQHPFLSEGDVLVAWWTRLVIAHLPPRSSQTVVLNHAYCLRATLTPDLIPSNAPYVSNAVGFIPVMLRVSDILQNPTAYVASSVRDAIVDLGNRPQVEAFSALIRESSAKMPPFFGNSNMHMITYSNWTKAKLFQVNFAAAVVQRDGVQTDKLHSGRPRYIQNNQFGLKLPNGFPIIGKDNYGNYWLSGYMMKGHWDHIEELLAKAT</sequence>
<reference evidence="1" key="1">
    <citation type="journal article" date="2020" name="Stud. Mycol.">
        <title>101 Dothideomycetes genomes: a test case for predicting lifestyles and emergence of pathogens.</title>
        <authorList>
            <person name="Haridas S."/>
            <person name="Albert R."/>
            <person name="Binder M."/>
            <person name="Bloem J."/>
            <person name="Labutti K."/>
            <person name="Salamov A."/>
            <person name="Andreopoulos B."/>
            <person name="Baker S."/>
            <person name="Barry K."/>
            <person name="Bills G."/>
            <person name="Bluhm B."/>
            <person name="Cannon C."/>
            <person name="Castanera R."/>
            <person name="Culley D."/>
            <person name="Daum C."/>
            <person name="Ezra D."/>
            <person name="Gonzalez J."/>
            <person name="Henrissat B."/>
            <person name="Kuo A."/>
            <person name="Liang C."/>
            <person name="Lipzen A."/>
            <person name="Lutzoni F."/>
            <person name="Magnuson J."/>
            <person name="Mondo S."/>
            <person name="Nolan M."/>
            <person name="Ohm R."/>
            <person name="Pangilinan J."/>
            <person name="Park H.-J."/>
            <person name="Ramirez L."/>
            <person name="Alfaro M."/>
            <person name="Sun H."/>
            <person name="Tritt A."/>
            <person name="Yoshinaga Y."/>
            <person name="Zwiers L.-H."/>
            <person name="Turgeon B."/>
            <person name="Goodwin S."/>
            <person name="Spatafora J."/>
            <person name="Crous P."/>
            <person name="Grigoriev I."/>
        </authorList>
    </citation>
    <scope>NUCLEOTIDE SEQUENCE</scope>
    <source>
        <strain evidence="1">CBS 675.92</strain>
    </source>
</reference>
<accession>A0A6A5U1Z9</accession>
<proteinExistence type="predicted"/>
<keyword evidence="2" id="KW-1185">Reference proteome</keyword>
<organism evidence="1 2">
    <name type="scientific">Byssothecium circinans</name>
    <dbReference type="NCBI Taxonomy" id="147558"/>
    <lineage>
        <taxon>Eukaryota</taxon>
        <taxon>Fungi</taxon>
        <taxon>Dikarya</taxon>
        <taxon>Ascomycota</taxon>
        <taxon>Pezizomycotina</taxon>
        <taxon>Dothideomycetes</taxon>
        <taxon>Pleosporomycetidae</taxon>
        <taxon>Pleosporales</taxon>
        <taxon>Massarineae</taxon>
        <taxon>Massarinaceae</taxon>
        <taxon>Byssothecium</taxon>
    </lineage>
</organism>